<sequence>MAGEVRVTAGVAKVLAAFLEDPAADRYGLDLMKATDMPSGTLYPILARLRDAGWVRAEWEQPDPDASRPARRYYRLTPEGVVVAREGVAELYQKLGIATGGRGRRVAPRPSVNPGPA</sequence>
<evidence type="ECO:0000313" key="3">
    <source>
        <dbReference type="Proteomes" id="UP000502508"/>
    </source>
</evidence>
<dbReference type="PANTHER" id="PTHR33169">
    <property type="entry name" value="PADR-FAMILY TRANSCRIPTIONAL REGULATOR"/>
    <property type="match status" value="1"/>
</dbReference>
<dbReference type="Proteomes" id="UP000502508">
    <property type="component" value="Chromosome"/>
</dbReference>
<proteinExistence type="predicted"/>
<dbReference type="CDD" id="cd00090">
    <property type="entry name" value="HTH_ARSR"/>
    <property type="match status" value="1"/>
</dbReference>
<dbReference type="InterPro" id="IPR036388">
    <property type="entry name" value="WH-like_DNA-bd_sf"/>
</dbReference>
<dbReference type="Gene3D" id="1.10.10.10">
    <property type="entry name" value="Winged helix-like DNA-binding domain superfamily/Winged helix DNA-binding domain"/>
    <property type="match status" value="1"/>
</dbReference>
<dbReference type="InterPro" id="IPR011991">
    <property type="entry name" value="ArsR-like_HTH"/>
</dbReference>
<feature type="domain" description="Transcription regulator PadR N-terminal" evidence="1">
    <location>
        <begin position="32"/>
        <end position="82"/>
    </location>
</feature>
<dbReference type="KEGG" id="pfla:Pflav_027780"/>
<reference evidence="2 3" key="1">
    <citation type="submission" date="2020-03" db="EMBL/GenBank/DDBJ databases">
        <title>Whole genome shotgun sequence of Phytohabitans flavus NBRC 107702.</title>
        <authorList>
            <person name="Komaki H."/>
            <person name="Tamura T."/>
        </authorList>
    </citation>
    <scope>NUCLEOTIDE SEQUENCE [LARGE SCALE GENOMIC DNA]</scope>
    <source>
        <strain evidence="2 3">NBRC 107702</strain>
    </source>
</reference>
<reference evidence="2 3" key="2">
    <citation type="submission" date="2020-03" db="EMBL/GenBank/DDBJ databases">
        <authorList>
            <person name="Ichikawa N."/>
            <person name="Kimura A."/>
            <person name="Kitahashi Y."/>
            <person name="Uohara A."/>
        </authorList>
    </citation>
    <scope>NUCLEOTIDE SEQUENCE [LARGE SCALE GENOMIC DNA]</scope>
    <source>
        <strain evidence="2 3">NBRC 107702</strain>
    </source>
</reference>
<gene>
    <name evidence="2" type="ORF">Pflav_027780</name>
</gene>
<evidence type="ECO:0000313" key="2">
    <source>
        <dbReference type="EMBL" id="BCB76368.1"/>
    </source>
</evidence>
<dbReference type="PANTHER" id="PTHR33169:SF14">
    <property type="entry name" value="TRANSCRIPTIONAL REGULATOR RV3488"/>
    <property type="match status" value="1"/>
</dbReference>
<evidence type="ECO:0000259" key="1">
    <source>
        <dbReference type="Pfam" id="PF03551"/>
    </source>
</evidence>
<dbReference type="AlphaFoldDB" id="A0A6F8XRJ6"/>
<dbReference type="InterPro" id="IPR052509">
    <property type="entry name" value="Metal_resp_DNA-bind_regulator"/>
</dbReference>
<organism evidence="2 3">
    <name type="scientific">Phytohabitans flavus</name>
    <dbReference type="NCBI Taxonomy" id="1076124"/>
    <lineage>
        <taxon>Bacteria</taxon>
        <taxon>Bacillati</taxon>
        <taxon>Actinomycetota</taxon>
        <taxon>Actinomycetes</taxon>
        <taxon>Micromonosporales</taxon>
        <taxon>Micromonosporaceae</taxon>
    </lineage>
</organism>
<dbReference type="InterPro" id="IPR005149">
    <property type="entry name" value="Tscrpt_reg_PadR_N"/>
</dbReference>
<name>A0A6F8XRJ6_9ACTN</name>
<dbReference type="Pfam" id="PF03551">
    <property type="entry name" value="PadR"/>
    <property type="match status" value="1"/>
</dbReference>
<dbReference type="SUPFAM" id="SSF46785">
    <property type="entry name" value="Winged helix' DNA-binding domain"/>
    <property type="match status" value="1"/>
</dbReference>
<accession>A0A6F8XRJ6</accession>
<protein>
    <recommendedName>
        <fullName evidence="1">Transcription regulator PadR N-terminal domain-containing protein</fullName>
    </recommendedName>
</protein>
<dbReference type="RefSeq" id="WP_173036442.1">
    <property type="nucleotide sequence ID" value="NZ_AP022870.1"/>
</dbReference>
<keyword evidence="3" id="KW-1185">Reference proteome</keyword>
<dbReference type="EMBL" id="AP022870">
    <property type="protein sequence ID" value="BCB76368.1"/>
    <property type="molecule type" value="Genomic_DNA"/>
</dbReference>
<dbReference type="InterPro" id="IPR036390">
    <property type="entry name" value="WH_DNA-bd_sf"/>
</dbReference>